<name>A0A101SWD1_9ACTN</name>
<keyword evidence="2" id="KW-0812">Transmembrane</keyword>
<feature type="region of interest" description="Disordered" evidence="1">
    <location>
        <begin position="219"/>
        <end position="238"/>
    </location>
</feature>
<keyword evidence="4" id="KW-1185">Reference proteome</keyword>
<keyword evidence="2" id="KW-0472">Membrane</keyword>
<dbReference type="RefSeq" id="WP_055636064.1">
    <property type="nucleotide sequence ID" value="NZ_KQ948771.1"/>
</dbReference>
<feature type="compositionally biased region" description="Low complexity" evidence="1">
    <location>
        <begin position="225"/>
        <end position="238"/>
    </location>
</feature>
<reference evidence="3 4" key="1">
    <citation type="submission" date="2015-10" db="EMBL/GenBank/DDBJ databases">
        <title>Draft genome sequence of Streptomyces griseoruber DSM 40281, type strain for the species Streptomyces griseoruber.</title>
        <authorList>
            <person name="Ruckert C."/>
            <person name="Winkler A."/>
            <person name="Kalinowski J."/>
            <person name="Kampfer P."/>
            <person name="Glaeser S."/>
        </authorList>
    </citation>
    <scope>NUCLEOTIDE SEQUENCE [LARGE SCALE GENOMIC DNA]</scope>
    <source>
        <strain evidence="3 4">DSM 40281</strain>
    </source>
</reference>
<dbReference type="EMBL" id="LMWW01000036">
    <property type="protein sequence ID" value="KUN81415.1"/>
    <property type="molecule type" value="Genomic_DNA"/>
</dbReference>
<gene>
    <name evidence="3" type="ORF">AQJ64_23855</name>
</gene>
<feature type="compositionally biased region" description="Basic and acidic residues" evidence="1">
    <location>
        <begin position="55"/>
        <end position="64"/>
    </location>
</feature>
<dbReference type="Proteomes" id="UP000052982">
    <property type="component" value="Unassembled WGS sequence"/>
</dbReference>
<protein>
    <submittedName>
        <fullName evidence="3">Uncharacterized protein</fullName>
    </submittedName>
</protein>
<evidence type="ECO:0000256" key="2">
    <source>
        <dbReference type="SAM" id="Phobius"/>
    </source>
</evidence>
<proteinExistence type="predicted"/>
<dbReference type="STRING" id="1943.AQJ64_23855"/>
<feature type="region of interest" description="Disordered" evidence="1">
    <location>
        <begin position="40"/>
        <end position="77"/>
    </location>
</feature>
<accession>A0A101SWD1</accession>
<evidence type="ECO:0000313" key="4">
    <source>
        <dbReference type="Proteomes" id="UP000052982"/>
    </source>
</evidence>
<evidence type="ECO:0000256" key="1">
    <source>
        <dbReference type="SAM" id="MobiDB-lite"/>
    </source>
</evidence>
<dbReference type="AlphaFoldDB" id="A0A101SWD1"/>
<feature type="transmembrane region" description="Helical" evidence="2">
    <location>
        <begin position="12"/>
        <end position="34"/>
    </location>
</feature>
<keyword evidence="2" id="KW-1133">Transmembrane helix</keyword>
<evidence type="ECO:0000313" key="3">
    <source>
        <dbReference type="EMBL" id="KUN81415.1"/>
    </source>
</evidence>
<feature type="transmembrane region" description="Helical" evidence="2">
    <location>
        <begin position="178"/>
        <end position="211"/>
    </location>
</feature>
<sequence length="238" mass="24738">MNASGERGPYRAWARWFLAGLLALVCVAAVHLCAGRLGHDGTGTGTRAGGPSAEPADREQDVRAPHPPRTLTTRADFTVGSGTWRATVRHTLLLRPGDPLLTAIREGRAAAGAARLDDRLAGDVRYAAGEGLRTDGGTDRRLTAPEVTQDGPRERAVEWRPVARAGVQWRLVRSFRSWASLTAPVTAVVVAAATAVATVLAAATAVATALAGAAAVSMTQQPTDGGSLQQQSSYSSGP</sequence>
<organism evidence="3 4">
    <name type="scientific">Streptomyces griseoruber</name>
    <dbReference type="NCBI Taxonomy" id="1943"/>
    <lineage>
        <taxon>Bacteria</taxon>
        <taxon>Bacillati</taxon>
        <taxon>Actinomycetota</taxon>
        <taxon>Actinomycetes</taxon>
        <taxon>Kitasatosporales</taxon>
        <taxon>Streptomycetaceae</taxon>
        <taxon>Streptomyces</taxon>
    </lineage>
</organism>
<comment type="caution">
    <text evidence="3">The sequence shown here is derived from an EMBL/GenBank/DDBJ whole genome shotgun (WGS) entry which is preliminary data.</text>
</comment>